<comment type="caution">
    <text evidence="1">The sequence shown here is derived from an EMBL/GenBank/DDBJ whole genome shotgun (WGS) entry which is preliminary data.</text>
</comment>
<dbReference type="EMBL" id="JABEMB010000004">
    <property type="protein sequence ID" value="NNH03170.1"/>
    <property type="molecule type" value="Genomic_DNA"/>
</dbReference>
<dbReference type="RefSeq" id="WP_167037993.1">
    <property type="nucleotide sequence ID" value="NZ_BAAANA010000001.1"/>
</dbReference>
<gene>
    <name evidence="1" type="ORF">HLA99_04795</name>
</gene>
<keyword evidence="2" id="KW-1185">Reference proteome</keyword>
<organism evidence="1 2">
    <name type="scientific">Microbacterium ulmi</name>
    <dbReference type="NCBI Taxonomy" id="179095"/>
    <lineage>
        <taxon>Bacteria</taxon>
        <taxon>Bacillati</taxon>
        <taxon>Actinomycetota</taxon>
        <taxon>Actinomycetes</taxon>
        <taxon>Micrococcales</taxon>
        <taxon>Microbacteriaceae</taxon>
        <taxon>Microbacterium</taxon>
    </lineage>
</organism>
<evidence type="ECO:0000313" key="2">
    <source>
        <dbReference type="Proteomes" id="UP000543598"/>
    </source>
</evidence>
<proteinExistence type="predicted"/>
<accession>A0A7Y2LYM5</accession>
<dbReference type="AlphaFoldDB" id="A0A7Y2LYM5"/>
<reference evidence="1 2" key="1">
    <citation type="submission" date="2020-05" db="EMBL/GenBank/DDBJ databases">
        <title>MicrobeNet Type strains.</title>
        <authorList>
            <person name="Nicholson A.C."/>
        </authorList>
    </citation>
    <scope>NUCLEOTIDE SEQUENCE [LARGE SCALE GENOMIC DNA]</scope>
    <source>
        <strain evidence="1 2">JCM 14282</strain>
    </source>
</reference>
<evidence type="ECO:0000313" key="1">
    <source>
        <dbReference type="EMBL" id="NNH03170.1"/>
    </source>
</evidence>
<evidence type="ECO:0008006" key="3">
    <source>
        <dbReference type="Google" id="ProtNLM"/>
    </source>
</evidence>
<sequence length="204" mass="22208">MTGARIDMGSGILTERFVVEPSAEGVADERFEQARAGRLERLGARAVTRFRSYASPLEHLAIWELDDVRAALSAASALARWEELPTAHPPAAPPPEAAEPGIRLVTMEIPEERWSEFDSWYAEDHIPTLIARPEYLGIRRFKAVGGSTSLALWYLADGGLHTRPGFVPAAPTERGRRVQTFRTGSAHSSWAEIRAGLPAPGAAG</sequence>
<name>A0A7Y2LYM5_9MICO</name>
<protein>
    <recommendedName>
        <fullName evidence="3">EthD domain-containing protein</fullName>
    </recommendedName>
</protein>
<dbReference type="Proteomes" id="UP000543598">
    <property type="component" value="Unassembled WGS sequence"/>
</dbReference>